<keyword evidence="2" id="KW-1185">Reference proteome</keyword>
<reference evidence="1 2" key="1">
    <citation type="submission" date="2019-09" db="EMBL/GenBank/DDBJ databases">
        <title>Phylogeny of genus Pseudoclavibacter and closely related genus.</title>
        <authorList>
            <person name="Li Y."/>
        </authorList>
    </citation>
    <scope>NUCLEOTIDE SEQUENCE [LARGE SCALE GENOMIC DNA]</scope>
    <source>
        <strain evidence="1 2">KCTC 13959</strain>
    </source>
</reference>
<evidence type="ECO:0000313" key="1">
    <source>
        <dbReference type="EMBL" id="KAB1643913.1"/>
    </source>
</evidence>
<dbReference type="Proteomes" id="UP000433493">
    <property type="component" value="Unassembled WGS sequence"/>
</dbReference>
<evidence type="ECO:0000313" key="2">
    <source>
        <dbReference type="Proteomes" id="UP000433493"/>
    </source>
</evidence>
<dbReference type="OrthoDB" id="5096051at2"/>
<accession>A0A7J5BEY8</accession>
<name>A0A7J5BEY8_9MICO</name>
<dbReference type="EMBL" id="WBKB01000002">
    <property type="protein sequence ID" value="KAB1643913.1"/>
    <property type="molecule type" value="Genomic_DNA"/>
</dbReference>
<protein>
    <submittedName>
        <fullName evidence="1">Uncharacterized protein</fullName>
    </submittedName>
</protein>
<dbReference type="RefSeq" id="WP_158051417.1">
    <property type="nucleotide sequence ID" value="NZ_WBKB01000002.1"/>
</dbReference>
<dbReference type="AlphaFoldDB" id="A0A7J5BEY8"/>
<sequence>MIRFDEIPNLEGEQAERVRALIDRGSEIWDMPEDLSQVEAWERQAADCEAEGLPHYVASARFGQYTVYSQGGLIGEALGAYARLMQVIARYGDYIAPENVARFLGSVSSIAVNMISDPSIPRDQIQQVIGLVEEQLRARGMDMSNVYLARAEIATEFGDAAAMHEWRHRWQAEGSEEWPQFDPDTVSREIAIIQPLNPNEAISVLEQRFGAMGVQPGLLDPQHPEFHMFAMLRARLGALYTRIGRRDIAAIIGDELRQQFSAEWLARNVIIEEALAVLEHRPEDALEITDYALGETELGATDWQLIAAVARNRILADPQGEEGRLLQQLAEDNARAHDERSGTDWHARELEEYWFAGLPEGPRPAIVDDPSIWNDVPTRAEHILLAGWLPRRGSQIALVEAPIAMRDRYVELSQRPFEILDAETAEEADTQLENIREDAERFRLPDPYFAALVMRVGRAAKDGDAASLIGRYAQSQQVLRDHKDVIQPGLRAAAEQAFAVVIKAAIAEPRIPLEKIREVIDTEAAVREITGAPRAPLLQAEAEVAAHFGDGAALQHLVGEIARVSEAEQDALDRFEICLETVRVIWPYAPDYAESLVEWVRSTTSDEAHRRAATAWAGWFARRRGGDSGVDTVLQMLESVDRDADEFGSVPEAILLELGTERPDELPWLIDSVVENLVPGAGYDLENIASLATILLEHAPEDPRGPQLREDALRIVAELDARNGNTFHSDMLRQRWSGLLTV</sequence>
<organism evidence="1 2">
    <name type="scientific">Gulosibacter chungangensis</name>
    <dbReference type="NCBI Taxonomy" id="979746"/>
    <lineage>
        <taxon>Bacteria</taxon>
        <taxon>Bacillati</taxon>
        <taxon>Actinomycetota</taxon>
        <taxon>Actinomycetes</taxon>
        <taxon>Micrococcales</taxon>
        <taxon>Microbacteriaceae</taxon>
        <taxon>Gulosibacter</taxon>
    </lineage>
</organism>
<comment type="caution">
    <text evidence="1">The sequence shown here is derived from an EMBL/GenBank/DDBJ whole genome shotgun (WGS) entry which is preliminary data.</text>
</comment>
<proteinExistence type="predicted"/>
<gene>
    <name evidence="1" type="ORF">F8O05_03685</name>
</gene>